<dbReference type="STRING" id="47428.A0A284RR04"/>
<gene>
    <name evidence="2" type="ORF">ARMOST_14577</name>
</gene>
<dbReference type="OrthoDB" id="409173at2759"/>
<evidence type="ECO:0000313" key="2">
    <source>
        <dbReference type="EMBL" id="SJL11174.1"/>
    </source>
</evidence>
<evidence type="ECO:0000313" key="3">
    <source>
        <dbReference type="Proteomes" id="UP000219338"/>
    </source>
</evidence>
<feature type="region of interest" description="Disordered" evidence="1">
    <location>
        <begin position="1"/>
        <end position="25"/>
    </location>
</feature>
<sequence length="82" mass="8822">MPQFDKVVPLNDPRQDTSVPWDGGRRHLPQGAVLPSATNAASLFDAYDLIRNAVSPSAASLFDVTLLFSGQSSFLIATQHVP</sequence>
<name>A0A284RR04_ARMOS</name>
<dbReference type="EMBL" id="FUEG01000013">
    <property type="protein sequence ID" value="SJL11174.1"/>
    <property type="molecule type" value="Genomic_DNA"/>
</dbReference>
<dbReference type="AlphaFoldDB" id="A0A284RR04"/>
<evidence type="ECO:0000256" key="1">
    <source>
        <dbReference type="SAM" id="MobiDB-lite"/>
    </source>
</evidence>
<accession>A0A284RR04</accession>
<protein>
    <submittedName>
        <fullName evidence="2">Uncharacterized protein</fullName>
    </submittedName>
</protein>
<reference evidence="3" key="1">
    <citation type="journal article" date="2017" name="Nat. Ecol. Evol.">
        <title>Genome expansion and lineage-specific genetic innovations in the forest pathogenic fungi Armillaria.</title>
        <authorList>
            <person name="Sipos G."/>
            <person name="Prasanna A.N."/>
            <person name="Walter M.C."/>
            <person name="O'Connor E."/>
            <person name="Balint B."/>
            <person name="Krizsan K."/>
            <person name="Kiss B."/>
            <person name="Hess J."/>
            <person name="Varga T."/>
            <person name="Slot J."/>
            <person name="Riley R."/>
            <person name="Boka B."/>
            <person name="Rigling D."/>
            <person name="Barry K."/>
            <person name="Lee J."/>
            <person name="Mihaltcheva S."/>
            <person name="LaButti K."/>
            <person name="Lipzen A."/>
            <person name="Waldron R."/>
            <person name="Moloney N.M."/>
            <person name="Sperisen C."/>
            <person name="Kredics L."/>
            <person name="Vagvoelgyi C."/>
            <person name="Patrignani A."/>
            <person name="Fitzpatrick D."/>
            <person name="Nagy I."/>
            <person name="Doyle S."/>
            <person name="Anderson J.B."/>
            <person name="Grigoriev I.V."/>
            <person name="Gueldener U."/>
            <person name="Muensterkoetter M."/>
            <person name="Nagy L.G."/>
        </authorList>
    </citation>
    <scope>NUCLEOTIDE SEQUENCE [LARGE SCALE GENOMIC DNA]</scope>
    <source>
        <strain evidence="3">C18/9</strain>
    </source>
</reference>
<organism evidence="2 3">
    <name type="scientific">Armillaria ostoyae</name>
    <name type="common">Armillaria root rot fungus</name>
    <dbReference type="NCBI Taxonomy" id="47428"/>
    <lineage>
        <taxon>Eukaryota</taxon>
        <taxon>Fungi</taxon>
        <taxon>Dikarya</taxon>
        <taxon>Basidiomycota</taxon>
        <taxon>Agaricomycotina</taxon>
        <taxon>Agaricomycetes</taxon>
        <taxon>Agaricomycetidae</taxon>
        <taxon>Agaricales</taxon>
        <taxon>Marasmiineae</taxon>
        <taxon>Physalacriaceae</taxon>
        <taxon>Armillaria</taxon>
    </lineage>
</organism>
<keyword evidence="3" id="KW-1185">Reference proteome</keyword>
<proteinExistence type="predicted"/>
<dbReference type="Proteomes" id="UP000219338">
    <property type="component" value="Unassembled WGS sequence"/>
</dbReference>